<dbReference type="InterPro" id="IPR051144">
    <property type="entry name" value="Formin_homology_domain"/>
</dbReference>
<gene>
    <name evidence="1" type="ORF">OIU77_000639</name>
</gene>
<dbReference type="EMBL" id="JAPFFI010000010">
    <property type="protein sequence ID" value="KAJ6375709.1"/>
    <property type="molecule type" value="Genomic_DNA"/>
</dbReference>
<protein>
    <submittedName>
        <fullName evidence="1">Uncharacterized protein</fullName>
    </submittedName>
</protein>
<sequence length="108" mass="11831">MIHHHFLRSSESLGAAECAANALCAIGGWPVLACMSLVSPEKNTAGKHKTLEMVYKQAPTELLHLLSPLNPQPSQLTYLQHISRRNFGSDWPPSDTPGLPDDYIPSII</sequence>
<name>A0ABQ9B6R6_9ROSI</name>
<evidence type="ECO:0000313" key="1">
    <source>
        <dbReference type="EMBL" id="KAJ6375709.1"/>
    </source>
</evidence>
<reference evidence="1" key="2">
    <citation type="journal article" date="2023" name="Int. J. Mol. Sci.">
        <title>De Novo Assembly and Annotation of 11 Diverse Shrub Willow (Salix) Genomes Reveals Novel Gene Organization in Sex-Linked Regions.</title>
        <authorList>
            <person name="Hyden B."/>
            <person name="Feng K."/>
            <person name="Yates T.B."/>
            <person name="Jawdy S."/>
            <person name="Cereghino C."/>
            <person name="Smart L.B."/>
            <person name="Muchero W."/>
        </authorList>
    </citation>
    <scope>NUCLEOTIDE SEQUENCE</scope>
    <source>
        <tissue evidence="1">Shoot tip</tissue>
    </source>
</reference>
<evidence type="ECO:0000313" key="2">
    <source>
        <dbReference type="Proteomes" id="UP001141253"/>
    </source>
</evidence>
<accession>A0ABQ9B6R6</accession>
<reference evidence="1" key="1">
    <citation type="submission" date="2022-10" db="EMBL/GenBank/DDBJ databases">
        <authorList>
            <person name="Hyden B.L."/>
            <person name="Feng K."/>
            <person name="Yates T."/>
            <person name="Jawdy S."/>
            <person name="Smart L.B."/>
            <person name="Muchero W."/>
        </authorList>
    </citation>
    <scope>NUCLEOTIDE SEQUENCE</scope>
    <source>
        <tissue evidence="1">Shoot tip</tissue>
    </source>
</reference>
<dbReference type="PANTHER" id="PTHR45733">
    <property type="entry name" value="FORMIN-J"/>
    <property type="match status" value="1"/>
</dbReference>
<dbReference type="PANTHER" id="PTHR45733:SF10">
    <property type="entry name" value="FORMIN-LIKE PROTEIN 15A-RELATED"/>
    <property type="match status" value="1"/>
</dbReference>
<keyword evidence="2" id="KW-1185">Reference proteome</keyword>
<dbReference type="Proteomes" id="UP001141253">
    <property type="component" value="Chromosome 12"/>
</dbReference>
<proteinExistence type="predicted"/>
<organism evidence="1 2">
    <name type="scientific">Salix suchowensis</name>
    <dbReference type="NCBI Taxonomy" id="1278906"/>
    <lineage>
        <taxon>Eukaryota</taxon>
        <taxon>Viridiplantae</taxon>
        <taxon>Streptophyta</taxon>
        <taxon>Embryophyta</taxon>
        <taxon>Tracheophyta</taxon>
        <taxon>Spermatophyta</taxon>
        <taxon>Magnoliopsida</taxon>
        <taxon>eudicotyledons</taxon>
        <taxon>Gunneridae</taxon>
        <taxon>Pentapetalae</taxon>
        <taxon>rosids</taxon>
        <taxon>fabids</taxon>
        <taxon>Malpighiales</taxon>
        <taxon>Salicaceae</taxon>
        <taxon>Saliceae</taxon>
        <taxon>Salix</taxon>
    </lineage>
</organism>
<comment type="caution">
    <text evidence="1">The sequence shown here is derived from an EMBL/GenBank/DDBJ whole genome shotgun (WGS) entry which is preliminary data.</text>
</comment>